<keyword evidence="3" id="KW-0324">Glycolysis</keyword>
<accession>A0A1W1E7E7</accession>
<dbReference type="PROSITE" id="PS00175">
    <property type="entry name" value="PG_MUTASE"/>
    <property type="match status" value="1"/>
</dbReference>
<reference evidence="5" key="1">
    <citation type="submission" date="2016-10" db="EMBL/GenBank/DDBJ databases">
        <authorList>
            <person name="de Groot N.N."/>
        </authorList>
    </citation>
    <scope>NUCLEOTIDE SEQUENCE</scope>
</reference>
<protein>
    <recommendedName>
        <fullName evidence="2">phosphoglycerate mutase (2,3-diphosphoglycerate-dependent)</fullName>
        <ecNumber evidence="2">5.4.2.11</ecNumber>
    </recommendedName>
</protein>
<dbReference type="EMBL" id="FPIB01000004">
    <property type="protein sequence ID" value="SFV89894.1"/>
    <property type="molecule type" value="Genomic_DNA"/>
</dbReference>
<dbReference type="PANTHER" id="PTHR11931">
    <property type="entry name" value="PHOSPHOGLYCERATE MUTASE"/>
    <property type="match status" value="1"/>
</dbReference>
<evidence type="ECO:0000256" key="2">
    <source>
        <dbReference type="ARBA" id="ARBA00012028"/>
    </source>
</evidence>
<dbReference type="SUPFAM" id="SSF53254">
    <property type="entry name" value="Phosphoglycerate mutase-like"/>
    <property type="match status" value="1"/>
</dbReference>
<dbReference type="HAMAP" id="MF_01039">
    <property type="entry name" value="PGAM_GpmA"/>
    <property type="match status" value="1"/>
</dbReference>
<dbReference type="InterPro" id="IPR005952">
    <property type="entry name" value="Phosphogly_mut1"/>
</dbReference>
<evidence type="ECO:0000256" key="3">
    <source>
        <dbReference type="ARBA" id="ARBA00023152"/>
    </source>
</evidence>
<dbReference type="InterPro" id="IPR001345">
    <property type="entry name" value="PG/BPGM_mutase_AS"/>
</dbReference>
<organism evidence="5">
    <name type="scientific">hydrothermal vent metagenome</name>
    <dbReference type="NCBI Taxonomy" id="652676"/>
    <lineage>
        <taxon>unclassified sequences</taxon>
        <taxon>metagenomes</taxon>
        <taxon>ecological metagenomes</taxon>
    </lineage>
</organism>
<dbReference type="InterPro" id="IPR029033">
    <property type="entry name" value="His_PPase_superfam"/>
</dbReference>
<dbReference type="Pfam" id="PF00300">
    <property type="entry name" value="His_Phos_1"/>
    <property type="match status" value="2"/>
</dbReference>
<evidence type="ECO:0000256" key="1">
    <source>
        <dbReference type="ARBA" id="ARBA00006717"/>
    </source>
</evidence>
<dbReference type="GO" id="GO:0006096">
    <property type="term" value="P:glycolytic process"/>
    <property type="evidence" value="ECO:0007669"/>
    <property type="project" value="UniProtKB-KW"/>
</dbReference>
<keyword evidence="4 5" id="KW-0413">Isomerase</keyword>
<gene>
    <name evidence="5" type="ORF">MNB_SV-4-731</name>
</gene>
<dbReference type="PIRSF" id="PIRSF000709">
    <property type="entry name" value="6PFK_2-Ptase"/>
    <property type="match status" value="1"/>
</dbReference>
<dbReference type="GO" id="GO:0004619">
    <property type="term" value="F:phosphoglycerate mutase activity"/>
    <property type="evidence" value="ECO:0007669"/>
    <property type="project" value="UniProtKB-EC"/>
</dbReference>
<dbReference type="Gene3D" id="3.40.50.1240">
    <property type="entry name" value="Phosphoglycerate mutase-like"/>
    <property type="match status" value="1"/>
</dbReference>
<comment type="similarity">
    <text evidence="1">Belongs to the phosphoglycerate mutase family. BPG-dependent PGAM subfamily.</text>
</comment>
<dbReference type="AlphaFoldDB" id="A0A1W1E7E7"/>
<evidence type="ECO:0000256" key="4">
    <source>
        <dbReference type="ARBA" id="ARBA00023235"/>
    </source>
</evidence>
<proteinExistence type="inferred from homology"/>
<dbReference type="InterPro" id="IPR013078">
    <property type="entry name" value="His_Pase_superF_clade-1"/>
</dbReference>
<dbReference type="SMART" id="SM00855">
    <property type="entry name" value="PGAM"/>
    <property type="match status" value="1"/>
</dbReference>
<evidence type="ECO:0000313" key="5">
    <source>
        <dbReference type="EMBL" id="SFV89894.1"/>
    </source>
</evidence>
<dbReference type="CDD" id="cd07067">
    <property type="entry name" value="HP_PGM_like"/>
    <property type="match status" value="1"/>
</dbReference>
<name>A0A1W1E7E7_9ZZZZ</name>
<dbReference type="EC" id="5.4.2.11" evidence="2"/>
<dbReference type="NCBIfam" id="TIGR01258">
    <property type="entry name" value="pgm_1"/>
    <property type="match status" value="1"/>
</dbReference>
<sequence>MKPYATLILLRHGQSVYNEKNLFTGWTDVELSKQGKREAVHAGETLRRMILFPDIVFTSWLKRAIHTQQIALAAMAWEHIDAVRSWRLNERHYGTWQQRDKDAVKAEVGESHFLAVRRGYDTPPPPLPENDPRAVQFDPKYASIDPSLLPRSESLKDTYTRVKPYFDSKILSCLKEGKTVLVIAHGNSLRALVKEIERLSNDAVARLEILTGKPLIYRYDKQLNLIEKVKNS</sequence>